<gene>
    <name evidence="7" type="ORF">DEALK_05750</name>
</gene>
<evidence type="ECO:0000313" key="7">
    <source>
        <dbReference type="EMBL" id="KTB47730.1"/>
    </source>
</evidence>
<dbReference type="EMBL" id="LFDV01000002">
    <property type="protein sequence ID" value="KTB47730.1"/>
    <property type="molecule type" value="Genomic_DNA"/>
</dbReference>
<dbReference type="AlphaFoldDB" id="A0A0W0GGQ3"/>
<reference evidence="7 8" key="1">
    <citation type="submission" date="2015-06" db="EMBL/GenBank/DDBJ databases">
        <title>Genome sequence of the organohalide-respiring Dehalogenimonas alkenigignens type strain (IP3-3T).</title>
        <authorList>
            <person name="Key T.A."/>
            <person name="Richmond D.P."/>
            <person name="Bowman K.S."/>
            <person name="Cho Y.-J."/>
            <person name="Chun J."/>
            <person name="da Costa M.S."/>
            <person name="Rainey F.A."/>
            <person name="Moe W.M."/>
        </authorList>
    </citation>
    <scope>NUCLEOTIDE SEQUENCE [LARGE SCALE GENOMIC DNA]</scope>
    <source>
        <strain evidence="7 8">IP3-3</strain>
    </source>
</reference>
<dbReference type="GO" id="GO:0006011">
    <property type="term" value="P:UDP-alpha-D-glucose metabolic process"/>
    <property type="evidence" value="ECO:0007669"/>
    <property type="project" value="InterPro"/>
</dbReference>
<protein>
    <recommendedName>
        <fullName evidence="2">UTP--glucose-1-phosphate uridylyltransferase</fullName>
        <ecNumber evidence="2">2.7.7.9</ecNumber>
    </recommendedName>
</protein>
<dbReference type="STRING" id="1217799.DEALK_05750"/>
<feature type="domain" description="Nucleotidyl transferase" evidence="6">
    <location>
        <begin position="7"/>
        <end position="269"/>
    </location>
</feature>
<sequence length="276" mass="29866">MSAAVKKAVIVAAGAGTRFLPITKAIPKEMLPLLSRPLIQYIVEEITASCISEVVFVIAKGKEVIADYFLPAPELEALLEARGDLTRLEEIKVLPQMARFSRVYQSAPLGLGHAIAAARSSVGDEPFAVILPDDIIDSTTPALQQMLDVYRRHPGSILLVEKCGADEVHRYGVIEGETIGRGIYRVSGLVEKPKAEEAPSNLAVIGRYILEPDVFGAIAATPPGHGGEIQLTDALRLLLKTRPVYACELEGTRYDTGEPGGWLQANNTWASKRGKR</sequence>
<name>A0A0W0GGQ3_9CHLR</name>
<evidence type="ECO:0000313" key="8">
    <source>
        <dbReference type="Proteomes" id="UP000053947"/>
    </source>
</evidence>
<dbReference type="InterPro" id="IPR029044">
    <property type="entry name" value="Nucleotide-diphossugar_trans"/>
</dbReference>
<comment type="caution">
    <text evidence="7">The sequence shown here is derived from an EMBL/GenBank/DDBJ whole genome shotgun (WGS) entry which is preliminary data.</text>
</comment>
<evidence type="ECO:0000259" key="6">
    <source>
        <dbReference type="Pfam" id="PF00483"/>
    </source>
</evidence>
<dbReference type="InterPro" id="IPR005835">
    <property type="entry name" value="NTP_transferase_dom"/>
</dbReference>
<dbReference type="PATRIC" id="fig|1217799.6.peg.592"/>
<dbReference type="Pfam" id="PF00483">
    <property type="entry name" value="NTP_transferase"/>
    <property type="match status" value="1"/>
</dbReference>
<organism evidence="7 8">
    <name type="scientific">Dehalogenimonas alkenigignens</name>
    <dbReference type="NCBI Taxonomy" id="1217799"/>
    <lineage>
        <taxon>Bacteria</taxon>
        <taxon>Bacillati</taxon>
        <taxon>Chloroflexota</taxon>
        <taxon>Dehalococcoidia</taxon>
        <taxon>Dehalococcoidales</taxon>
        <taxon>Dehalococcoidaceae</taxon>
        <taxon>Dehalogenimonas</taxon>
    </lineage>
</organism>
<dbReference type="InterPro" id="IPR005771">
    <property type="entry name" value="GalU_uridylyltTrfase_bac/arc"/>
</dbReference>
<accession>A0A0W0GGQ3</accession>
<evidence type="ECO:0000256" key="2">
    <source>
        <dbReference type="ARBA" id="ARBA00012415"/>
    </source>
</evidence>
<evidence type="ECO:0000256" key="1">
    <source>
        <dbReference type="ARBA" id="ARBA00006890"/>
    </source>
</evidence>
<evidence type="ECO:0000256" key="3">
    <source>
        <dbReference type="ARBA" id="ARBA00022679"/>
    </source>
</evidence>
<keyword evidence="8" id="KW-1185">Reference proteome</keyword>
<evidence type="ECO:0000256" key="4">
    <source>
        <dbReference type="ARBA" id="ARBA00022695"/>
    </source>
</evidence>
<dbReference type="PANTHER" id="PTHR43197">
    <property type="entry name" value="UTP--GLUCOSE-1-PHOSPHATE URIDYLYLTRANSFERASE"/>
    <property type="match status" value="1"/>
</dbReference>
<evidence type="ECO:0000256" key="5">
    <source>
        <dbReference type="ARBA" id="ARBA00048128"/>
    </source>
</evidence>
<proteinExistence type="inferred from homology"/>
<dbReference type="SUPFAM" id="SSF53448">
    <property type="entry name" value="Nucleotide-diphospho-sugar transferases"/>
    <property type="match status" value="1"/>
</dbReference>
<dbReference type="EC" id="2.7.7.9" evidence="2"/>
<dbReference type="CDD" id="cd02541">
    <property type="entry name" value="UGPase_prokaryotic"/>
    <property type="match status" value="1"/>
</dbReference>
<comment type="similarity">
    <text evidence="1">Belongs to the UDPGP type 2 family.</text>
</comment>
<dbReference type="RefSeq" id="WP_058438480.1">
    <property type="nucleotide sequence ID" value="NZ_KQ758903.1"/>
</dbReference>
<dbReference type="Proteomes" id="UP000053947">
    <property type="component" value="Unassembled WGS sequence"/>
</dbReference>
<dbReference type="OrthoDB" id="9803871at2"/>
<dbReference type="GO" id="GO:0003983">
    <property type="term" value="F:UTP:glucose-1-phosphate uridylyltransferase activity"/>
    <property type="evidence" value="ECO:0007669"/>
    <property type="project" value="UniProtKB-EC"/>
</dbReference>
<keyword evidence="4 7" id="KW-0548">Nucleotidyltransferase</keyword>
<dbReference type="PANTHER" id="PTHR43197:SF1">
    <property type="entry name" value="UTP--GLUCOSE-1-PHOSPHATE URIDYLYLTRANSFERASE"/>
    <property type="match status" value="1"/>
</dbReference>
<comment type="catalytic activity">
    <reaction evidence="5">
        <text>alpha-D-glucose 1-phosphate + UTP + H(+) = UDP-alpha-D-glucose + diphosphate</text>
        <dbReference type="Rhea" id="RHEA:19889"/>
        <dbReference type="ChEBI" id="CHEBI:15378"/>
        <dbReference type="ChEBI" id="CHEBI:33019"/>
        <dbReference type="ChEBI" id="CHEBI:46398"/>
        <dbReference type="ChEBI" id="CHEBI:58601"/>
        <dbReference type="ChEBI" id="CHEBI:58885"/>
        <dbReference type="EC" id="2.7.7.9"/>
    </reaction>
</comment>
<dbReference type="Gene3D" id="3.90.550.10">
    <property type="entry name" value="Spore Coat Polysaccharide Biosynthesis Protein SpsA, Chain A"/>
    <property type="match status" value="1"/>
</dbReference>
<keyword evidence="3 7" id="KW-0808">Transferase</keyword>